<dbReference type="PANTHER" id="PTHR43355">
    <property type="entry name" value="FLAVIN REDUCTASE (NADPH)"/>
    <property type="match status" value="1"/>
</dbReference>
<protein>
    <submittedName>
        <fullName evidence="2">Epimerase</fullName>
    </submittedName>
</protein>
<comment type="caution">
    <text evidence="2">The sequence shown here is derived from an EMBL/GenBank/DDBJ whole genome shotgun (WGS) entry which is preliminary data.</text>
</comment>
<evidence type="ECO:0000259" key="1">
    <source>
        <dbReference type="Pfam" id="PF13460"/>
    </source>
</evidence>
<dbReference type="Proteomes" id="UP000288623">
    <property type="component" value="Unassembled WGS sequence"/>
</dbReference>
<dbReference type="AlphaFoldDB" id="A0A433RVM1"/>
<proteinExistence type="predicted"/>
<dbReference type="Gene3D" id="3.40.50.720">
    <property type="entry name" value="NAD(P)-binding Rossmann-like Domain"/>
    <property type="match status" value="1"/>
</dbReference>
<dbReference type="PANTHER" id="PTHR43355:SF2">
    <property type="entry name" value="FLAVIN REDUCTASE (NADPH)"/>
    <property type="match status" value="1"/>
</dbReference>
<dbReference type="InterPro" id="IPR036291">
    <property type="entry name" value="NAD(P)-bd_dom_sf"/>
</dbReference>
<dbReference type="GO" id="GO:0042602">
    <property type="term" value="F:riboflavin reductase (NADPH) activity"/>
    <property type="evidence" value="ECO:0007669"/>
    <property type="project" value="TreeGrafter"/>
</dbReference>
<dbReference type="EMBL" id="JTFC01000026">
    <property type="protein sequence ID" value="RUS57318.1"/>
    <property type="molecule type" value="Genomic_DNA"/>
</dbReference>
<evidence type="ECO:0000313" key="3">
    <source>
        <dbReference type="Proteomes" id="UP000288623"/>
    </source>
</evidence>
<dbReference type="Pfam" id="PF13460">
    <property type="entry name" value="NAD_binding_10"/>
    <property type="match status" value="1"/>
</dbReference>
<keyword evidence="3" id="KW-1185">Reference proteome</keyword>
<dbReference type="RefSeq" id="WP_126990220.1">
    <property type="nucleotide sequence ID" value="NZ_JTFC01000026.1"/>
</dbReference>
<feature type="domain" description="NAD(P)-binding" evidence="1">
    <location>
        <begin position="8"/>
        <end position="192"/>
    </location>
</feature>
<dbReference type="InterPro" id="IPR016040">
    <property type="entry name" value="NAD(P)-bd_dom"/>
</dbReference>
<gene>
    <name evidence="2" type="ORF">QI30_06990</name>
</gene>
<evidence type="ECO:0000313" key="2">
    <source>
        <dbReference type="EMBL" id="RUS57318.1"/>
    </source>
</evidence>
<accession>A0A433RVM1</accession>
<dbReference type="InterPro" id="IPR051606">
    <property type="entry name" value="Polyketide_Oxido-like"/>
</dbReference>
<sequence length="207" mass="22499">MDKLVIFGATGGVGQHAVRQALSEEYEVVAFVRSPEKLTLEDEHLTVIQGDAFDAEAVAQAIEGADMVVSTLGTPKDSDIENPISVMVKNIIDGMTKHNVKRIVYTASAGVDGEIQGERGQQVMTYLKPYLIDHNKSIDAIKEAGLTYTIIRPMGLTNDEPKRRYALSYDDVPEAAQSISRDDVANAVIMAIPNANFMGQSIAVFNI</sequence>
<dbReference type="GO" id="GO:0004074">
    <property type="term" value="F:biliverdin reductase [NAD(P)H] activity"/>
    <property type="evidence" value="ECO:0007669"/>
    <property type="project" value="TreeGrafter"/>
</dbReference>
<reference evidence="2 3" key="1">
    <citation type="submission" date="2014-11" db="EMBL/GenBank/DDBJ databases">
        <title>Genome sequence and analysis of novel Kurthia sp.</title>
        <authorList>
            <person name="Lawson J.N."/>
            <person name="Gonzalez J.E."/>
            <person name="Rinauldi L."/>
            <person name="Xuan Z."/>
            <person name="Firman A."/>
            <person name="Shaddox L."/>
            <person name="Trudeau A."/>
            <person name="Shah S."/>
            <person name="Reiman D."/>
        </authorList>
    </citation>
    <scope>NUCLEOTIDE SEQUENCE [LARGE SCALE GENOMIC DNA]</scope>
    <source>
        <strain evidence="2 3">3B1D</strain>
    </source>
</reference>
<organism evidence="2 3">
    <name type="scientific">Candidatus Kurthia intestinigallinarum</name>
    <dbReference type="NCBI Taxonomy" id="1562256"/>
    <lineage>
        <taxon>Bacteria</taxon>
        <taxon>Bacillati</taxon>
        <taxon>Bacillota</taxon>
        <taxon>Bacilli</taxon>
        <taxon>Bacillales</taxon>
        <taxon>Caryophanaceae</taxon>
        <taxon>Kurthia</taxon>
    </lineage>
</organism>
<name>A0A433RVM1_9BACL</name>
<dbReference type="SUPFAM" id="SSF51735">
    <property type="entry name" value="NAD(P)-binding Rossmann-fold domains"/>
    <property type="match status" value="1"/>
</dbReference>
<dbReference type="OrthoDB" id="9785372at2"/>